<sequence>MGATSADLDEREQQNGQEFDEEVRFHGFHLPVDEGEPQTVVGSDHRYGEETSDRESDQEADRSDLHHGVE</sequence>
<organism evidence="2 3">
    <name type="scientific">Lentzea guizhouensis</name>
    <dbReference type="NCBI Taxonomy" id="1586287"/>
    <lineage>
        <taxon>Bacteria</taxon>
        <taxon>Bacillati</taxon>
        <taxon>Actinomycetota</taxon>
        <taxon>Actinomycetes</taxon>
        <taxon>Pseudonocardiales</taxon>
        <taxon>Pseudonocardiaceae</taxon>
        <taxon>Lentzea</taxon>
    </lineage>
</organism>
<dbReference type="EMBL" id="CP016793">
    <property type="protein sequence ID" value="ANZ42340.1"/>
    <property type="molecule type" value="Genomic_DNA"/>
</dbReference>
<evidence type="ECO:0000313" key="3">
    <source>
        <dbReference type="Proteomes" id="UP000093053"/>
    </source>
</evidence>
<dbReference type="AlphaFoldDB" id="A0A1B2HX62"/>
<feature type="region of interest" description="Disordered" evidence="1">
    <location>
        <begin position="27"/>
        <end position="70"/>
    </location>
</feature>
<proteinExistence type="predicted"/>
<reference evidence="2 3" key="1">
    <citation type="submission" date="2016-07" db="EMBL/GenBank/DDBJ databases">
        <title>Complete genome sequence of the Lentzea guizhouensis DHS C013.</title>
        <authorList>
            <person name="Cao C."/>
        </authorList>
    </citation>
    <scope>NUCLEOTIDE SEQUENCE [LARGE SCALE GENOMIC DNA]</scope>
    <source>
        <strain evidence="2 3">DHS C013</strain>
    </source>
</reference>
<dbReference type="STRING" id="1586287.BBK82_46925"/>
<feature type="region of interest" description="Disordered" evidence="1">
    <location>
        <begin position="1"/>
        <end position="20"/>
    </location>
</feature>
<evidence type="ECO:0000256" key="1">
    <source>
        <dbReference type="SAM" id="MobiDB-lite"/>
    </source>
</evidence>
<dbReference type="KEGG" id="led:BBK82_46925"/>
<name>A0A1B2HX62_9PSEU</name>
<protein>
    <submittedName>
        <fullName evidence="2">Uncharacterized protein</fullName>
    </submittedName>
</protein>
<keyword evidence="3" id="KW-1185">Reference proteome</keyword>
<dbReference type="Proteomes" id="UP000093053">
    <property type="component" value="Chromosome"/>
</dbReference>
<feature type="compositionally biased region" description="Basic and acidic residues" evidence="1">
    <location>
        <begin position="43"/>
        <end position="70"/>
    </location>
</feature>
<gene>
    <name evidence="2" type="ORF">BBK82_46925</name>
</gene>
<accession>A0A1B2HX62</accession>
<evidence type="ECO:0000313" key="2">
    <source>
        <dbReference type="EMBL" id="ANZ42340.1"/>
    </source>
</evidence>